<evidence type="ECO:0000313" key="1">
    <source>
        <dbReference type="EMBL" id="RXK56075.1"/>
    </source>
</evidence>
<protein>
    <submittedName>
        <fullName evidence="1">Uncharacterized protein</fullName>
    </submittedName>
</protein>
<name>A0A4Q1CAH4_9BACT</name>
<accession>A0A4Q1CAH4</accession>
<dbReference type="AlphaFoldDB" id="A0A4Q1CAH4"/>
<dbReference type="OrthoDB" id="9799812at2"/>
<dbReference type="Proteomes" id="UP000290218">
    <property type="component" value="Unassembled WGS sequence"/>
</dbReference>
<dbReference type="EMBL" id="SDHX01000001">
    <property type="protein sequence ID" value="RXK56075.1"/>
    <property type="molecule type" value="Genomic_DNA"/>
</dbReference>
<sequence length="145" mass="16509">MALEALANAFGERLIPRWKDYESASPIAKLRIVVVNLKMPEPNFETDPWAAVIWLVKIRNKVAHAKPEYIKFDKTMSRAEFERQRFDAPTSKLELEISLENAERAYKTIDVIFELLCKHTPIEQLDGLLSDGFSGTVSISESKNA</sequence>
<comment type="caution">
    <text evidence="1">The sequence shown here is derived from an EMBL/GenBank/DDBJ whole genome shotgun (WGS) entry which is preliminary data.</text>
</comment>
<evidence type="ECO:0000313" key="2">
    <source>
        <dbReference type="Proteomes" id="UP000290218"/>
    </source>
</evidence>
<gene>
    <name evidence="1" type="ORF">ESB00_09420</name>
</gene>
<keyword evidence="2" id="KW-1185">Reference proteome</keyword>
<reference evidence="1 2" key="1">
    <citation type="submission" date="2019-01" db="EMBL/GenBank/DDBJ databases">
        <title>Lacunisphaera sp. strain TWA-58.</title>
        <authorList>
            <person name="Chen W.-M."/>
        </authorList>
    </citation>
    <scope>NUCLEOTIDE SEQUENCE [LARGE SCALE GENOMIC DNA]</scope>
    <source>
        <strain evidence="1 2">TWA-58</strain>
    </source>
</reference>
<proteinExistence type="predicted"/>
<organism evidence="1 2">
    <name type="scientific">Oleiharenicola lentus</name>
    <dbReference type="NCBI Taxonomy" id="2508720"/>
    <lineage>
        <taxon>Bacteria</taxon>
        <taxon>Pseudomonadati</taxon>
        <taxon>Verrucomicrobiota</taxon>
        <taxon>Opitutia</taxon>
        <taxon>Opitutales</taxon>
        <taxon>Opitutaceae</taxon>
        <taxon>Oleiharenicola</taxon>
    </lineage>
</organism>
<dbReference type="RefSeq" id="WP_129047440.1">
    <property type="nucleotide sequence ID" value="NZ_SDHX01000001.1"/>
</dbReference>